<feature type="region of interest" description="Disordered" evidence="1">
    <location>
        <begin position="72"/>
        <end position="97"/>
    </location>
</feature>
<sequence length="97" mass="10789">ANIISPAMSAANKTNCTVLNNLSETVTIQKNKVSADNAVQRLKERCKRRREESETEETVGQFLKKCVTMDKETKRTPLMSPSGEKTTAETPLDTNCQ</sequence>
<evidence type="ECO:0000313" key="2">
    <source>
        <dbReference type="EMBL" id="CEK68985.1"/>
    </source>
</evidence>
<feature type="non-terminal residue" evidence="2">
    <location>
        <position position="1"/>
    </location>
</feature>
<protein>
    <submittedName>
        <fullName evidence="2">Uncharacterized protein</fullName>
    </submittedName>
</protein>
<accession>A0A0B6ZMR8</accession>
<dbReference type="EMBL" id="HACG01022120">
    <property type="protein sequence ID" value="CEK68985.1"/>
    <property type="molecule type" value="Transcribed_RNA"/>
</dbReference>
<evidence type="ECO:0000256" key="1">
    <source>
        <dbReference type="SAM" id="MobiDB-lite"/>
    </source>
</evidence>
<reference evidence="2" key="1">
    <citation type="submission" date="2014-12" db="EMBL/GenBank/DDBJ databases">
        <title>Insight into the proteome of Arion vulgaris.</title>
        <authorList>
            <person name="Aradska J."/>
            <person name="Bulat T."/>
            <person name="Smidak R."/>
            <person name="Sarate P."/>
            <person name="Gangsoo J."/>
            <person name="Sialana F."/>
            <person name="Bilban M."/>
            <person name="Lubec G."/>
        </authorList>
    </citation>
    <scope>NUCLEOTIDE SEQUENCE</scope>
    <source>
        <tissue evidence="2">Skin</tissue>
    </source>
</reference>
<organism evidence="2">
    <name type="scientific">Arion vulgaris</name>
    <dbReference type="NCBI Taxonomy" id="1028688"/>
    <lineage>
        <taxon>Eukaryota</taxon>
        <taxon>Metazoa</taxon>
        <taxon>Spiralia</taxon>
        <taxon>Lophotrochozoa</taxon>
        <taxon>Mollusca</taxon>
        <taxon>Gastropoda</taxon>
        <taxon>Heterobranchia</taxon>
        <taxon>Euthyneura</taxon>
        <taxon>Panpulmonata</taxon>
        <taxon>Eupulmonata</taxon>
        <taxon>Stylommatophora</taxon>
        <taxon>Helicina</taxon>
        <taxon>Arionoidea</taxon>
        <taxon>Arionidae</taxon>
        <taxon>Arion</taxon>
    </lineage>
</organism>
<dbReference type="AlphaFoldDB" id="A0A0B6ZMR8"/>
<feature type="compositionally biased region" description="Polar residues" evidence="1">
    <location>
        <begin position="83"/>
        <end position="97"/>
    </location>
</feature>
<feature type="non-terminal residue" evidence="2">
    <location>
        <position position="97"/>
    </location>
</feature>
<gene>
    <name evidence="2" type="primary">ORF68508</name>
</gene>
<proteinExistence type="predicted"/>
<name>A0A0B6ZMR8_9EUPU</name>